<dbReference type="PROSITE" id="PS00828">
    <property type="entry name" value="RIBOSOMAL_L36"/>
    <property type="match status" value="1"/>
</dbReference>
<evidence type="ECO:0000256" key="3">
    <source>
        <dbReference type="ARBA" id="ARBA00023274"/>
    </source>
</evidence>
<accession>A0A1Q3CQH4</accession>
<dbReference type="PANTHER" id="PTHR18804">
    <property type="entry name" value="RIBOSOMAL PROTEIN"/>
    <property type="match status" value="1"/>
</dbReference>
<dbReference type="GO" id="GO:0005840">
    <property type="term" value="C:ribosome"/>
    <property type="evidence" value="ECO:0007669"/>
    <property type="project" value="UniProtKB-KW"/>
</dbReference>
<reference evidence="6" key="1">
    <citation type="submission" date="2016-04" db="EMBL/GenBank/DDBJ databases">
        <title>Cephalotus genome sequencing.</title>
        <authorList>
            <person name="Fukushima K."/>
            <person name="Hasebe M."/>
            <person name="Fang X."/>
        </authorList>
    </citation>
    <scope>NUCLEOTIDE SEQUENCE [LARGE SCALE GENOMIC DNA]</scope>
    <source>
        <strain evidence="6">cv. St1</strain>
    </source>
</reference>
<dbReference type="AlphaFoldDB" id="A0A1Q3CQH4"/>
<dbReference type="InterPro" id="IPR052010">
    <property type="entry name" value="Ribosomal_LSU_bL36"/>
</dbReference>
<keyword evidence="6" id="KW-1185">Reference proteome</keyword>
<dbReference type="PANTHER" id="PTHR18804:SF16">
    <property type="entry name" value="RIBOSOMAL PROTEIN"/>
    <property type="match status" value="1"/>
</dbReference>
<protein>
    <recommendedName>
        <fullName evidence="4">Ribosomal protein</fullName>
    </recommendedName>
</protein>
<dbReference type="FunCoup" id="A0A1Q3CQH4">
    <property type="interactions" value="63"/>
</dbReference>
<evidence type="ECO:0000313" key="5">
    <source>
        <dbReference type="EMBL" id="GAV82509.1"/>
    </source>
</evidence>
<proteinExistence type="inferred from homology"/>
<comment type="similarity">
    <text evidence="1 4">Belongs to the bacterial ribosomal protein bL36 family.</text>
</comment>
<dbReference type="GO" id="GO:0003735">
    <property type="term" value="F:structural constituent of ribosome"/>
    <property type="evidence" value="ECO:0007669"/>
    <property type="project" value="InterPro"/>
</dbReference>
<keyword evidence="3 4" id="KW-0687">Ribonucleoprotein</keyword>
<dbReference type="InterPro" id="IPR000473">
    <property type="entry name" value="Ribosomal_bL36"/>
</dbReference>
<dbReference type="SUPFAM" id="SSF57840">
    <property type="entry name" value="Ribosomal protein L36"/>
    <property type="match status" value="1"/>
</dbReference>
<dbReference type="InParanoid" id="A0A1Q3CQH4"/>
<keyword evidence="2 4" id="KW-0689">Ribosomal protein</keyword>
<dbReference type="NCBIfam" id="TIGR01022">
    <property type="entry name" value="rpmJ_bact"/>
    <property type="match status" value="1"/>
</dbReference>
<dbReference type="STRING" id="3775.A0A1Q3CQH4"/>
<name>A0A1Q3CQH4_CEPFO</name>
<dbReference type="GO" id="GO:0006412">
    <property type="term" value="P:translation"/>
    <property type="evidence" value="ECO:0007669"/>
    <property type="project" value="InterPro"/>
</dbReference>
<dbReference type="GO" id="GO:1990904">
    <property type="term" value="C:ribonucleoprotein complex"/>
    <property type="evidence" value="ECO:0007669"/>
    <property type="project" value="UniProtKB-KW"/>
</dbReference>
<dbReference type="InterPro" id="IPR035977">
    <property type="entry name" value="Ribosomal_bL36_sp"/>
</dbReference>
<evidence type="ECO:0000256" key="4">
    <source>
        <dbReference type="RuleBase" id="RU000570"/>
    </source>
</evidence>
<sequence length="165" mass="18346">MDLFLNSLPIKAQNCPYFLVPVTGPEKKGSNVSVLQKRCKSFLLQARVVSDFRVLILQWGPAMKVRSSVKKMCEFCKTVKRRGRVYVICSSNPKHKQRQGFASFAASHAAPPSSLTPAETNVNLKIVPSHTWRAGIASLIPKKQEPSMMFGWRVGLASILFKGGR</sequence>
<dbReference type="Proteomes" id="UP000187406">
    <property type="component" value="Unassembled WGS sequence"/>
</dbReference>
<evidence type="ECO:0000313" key="6">
    <source>
        <dbReference type="Proteomes" id="UP000187406"/>
    </source>
</evidence>
<gene>
    <name evidence="5" type="ORF">CFOL_v3_25960</name>
</gene>
<dbReference type="HAMAP" id="MF_00251">
    <property type="entry name" value="Ribosomal_bL36"/>
    <property type="match status" value="1"/>
</dbReference>
<evidence type="ECO:0000256" key="2">
    <source>
        <dbReference type="ARBA" id="ARBA00022980"/>
    </source>
</evidence>
<dbReference type="Pfam" id="PF00444">
    <property type="entry name" value="Ribosomal_L36"/>
    <property type="match status" value="1"/>
</dbReference>
<dbReference type="EMBL" id="BDDD01002648">
    <property type="protein sequence ID" value="GAV82509.1"/>
    <property type="molecule type" value="Genomic_DNA"/>
</dbReference>
<organism evidence="5 6">
    <name type="scientific">Cephalotus follicularis</name>
    <name type="common">Albany pitcher plant</name>
    <dbReference type="NCBI Taxonomy" id="3775"/>
    <lineage>
        <taxon>Eukaryota</taxon>
        <taxon>Viridiplantae</taxon>
        <taxon>Streptophyta</taxon>
        <taxon>Embryophyta</taxon>
        <taxon>Tracheophyta</taxon>
        <taxon>Spermatophyta</taxon>
        <taxon>Magnoliopsida</taxon>
        <taxon>eudicotyledons</taxon>
        <taxon>Gunneridae</taxon>
        <taxon>Pentapetalae</taxon>
        <taxon>rosids</taxon>
        <taxon>fabids</taxon>
        <taxon>Oxalidales</taxon>
        <taxon>Cephalotaceae</taxon>
        <taxon>Cephalotus</taxon>
    </lineage>
</organism>
<evidence type="ECO:0000256" key="1">
    <source>
        <dbReference type="ARBA" id="ARBA00007645"/>
    </source>
</evidence>
<comment type="caution">
    <text evidence="5">The sequence shown here is derived from an EMBL/GenBank/DDBJ whole genome shotgun (WGS) entry which is preliminary data.</text>
</comment>
<dbReference type="OrthoDB" id="10265903at2759"/>